<comment type="caution">
    <text evidence="1">The sequence shown here is derived from an EMBL/GenBank/DDBJ whole genome shotgun (WGS) entry which is preliminary data.</text>
</comment>
<dbReference type="AlphaFoldDB" id="A0A7V8JNU7"/>
<evidence type="ECO:0000313" key="1">
    <source>
        <dbReference type="EMBL" id="KAF1018409.1"/>
    </source>
</evidence>
<reference evidence="2" key="1">
    <citation type="journal article" date="2020" name="MBio">
        <title>Horizontal gene transfer to a defensive symbiont with a reduced genome amongst a multipartite beetle microbiome.</title>
        <authorList>
            <person name="Waterworth S.C."/>
            <person name="Florez L.V."/>
            <person name="Rees E.R."/>
            <person name="Hertweck C."/>
            <person name="Kaltenpoth M."/>
            <person name="Kwan J.C."/>
        </authorList>
    </citation>
    <scope>NUCLEOTIDE SEQUENCE [LARGE SCALE GENOMIC DNA]</scope>
</reference>
<sequence>MLPPASLQAKQAALQMFQTQLHDDPSTGANAILSAATVERLLQPFEVLFV</sequence>
<proteinExistence type="predicted"/>
<evidence type="ECO:0000313" key="2">
    <source>
        <dbReference type="Proteomes" id="UP000461670"/>
    </source>
</evidence>
<dbReference type="Proteomes" id="UP000461670">
    <property type="component" value="Unassembled WGS sequence"/>
</dbReference>
<protein>
    <submittedName>
        <fullName evidence="1">Uncharacterized protein</fullName>
    </submittedName>
</protein>
<name>A0A7V8JNU7_9BURK</name>
<dbReference type="EMBL" id="WNDQ01000087">
    <property type="protein sequence ID" value="KAF1018409.1"/>
    <property type="molecule type" value="Genomic_DNA"/>
</dbReference>
<organism evidence="1 2">
    <name type="scientific">Paracidovorax wautersii</name>
    <dbReference type="NCBI Taxonomy" id="1177982"/>
    <lineage>
        <taxon>Bacteria</taxon>
        <taxon>Pseudomonadati</taxon>
        <taxon>Pseudomonadota</taxon>
        <taxon>Betaproteobacteria</taxon>
        <taxon>Burkholderiales</taxon>
        <taxon>Comamonadaceae</taxon>
        <taxon>Paracidovorax</taxon>
    </lineage>
</organism>
<gene>
    <name evidence="1" type="ORF">GAK30_03692</name>
</gene>
<accession>A0A7V8JNU7</accession>